<evidence type="ECO:0000256" key="2">
    <source>
        <dbReference type="ARBA" id="ARBA00004196"/>
    </source>
</evidence>
<comment type="cofactor">
    <cofactor evidence="8">
        <name>Fe cation</name>
        <dbReference type="ChEBI" id="CHEBI:24875"/>
    </cofactor>
</comment>
<dbReference type="GO" id="GO:0016151">
    <property type="term" value="F:nickel cation binding"/>
    <property type="evidence" value="ECO:0007669"/>
    <property type="project" value="InterPro"/>
</dbReference>
<dbReference type="EMBL" id="AUPZ01000002">
    <property type="protein sequence ID" value="EQB40454.1"/>
    <property type="molecule type" value="Genomic_DNA"/>
</dbReference>
<dbReference type="SUPFAM" id="SSF56762">
    <property type="entry name" value="HydB/Nqo4-like"/>
    <property type="match status" value="1"/>
</dbReference>
<comment type="subcellular location">
    <subcellularLocation>
        <location evidence="2">Cell envelope</location>
    </subcellularLocation>
</comment>
<keyword evidence="8" id="KW-0460">Magnesium</keyword>
<comment type="cofactor">
    <cofactor evidence="1 8">
        <name>Ni(2+)</name>
        <dbReference type="ChEBI" id="CHEBI:49786"/>
    </cofactor>
</comment>
<feature type="binding site" evidence="8">
    <location>
        <position position="517"/>
    </location>
    <ligand>
        <name>Mg(2+)</name>
        <dbReference type="ChEBI" id="CHEBI:18420"/>
    </ligand>
</feature>
<dbReference type="InterPro" id="IPR029014">
    <property type="entry name" value="NiFe-Hase_large"/>
</dbReference>
<comment type="caution">
    <text evidence="9">The sequence shown here is derived from an EMBL/GenBank/DDBJ whole genome shotgun (WGS) entry which is preliminary data.</text>
</comment>
<evidence type="ECO:0000256" key="8">
    <source>
        <dbReference type="PIRSR" id="PIRSR601501-1"/>
    </source>
</evidence>
<dbReference type="Pfam" id="PF00374">
    <property type="entry name" value="NiFeSe_Hases"/>
    <property type="match status" value="1"/>
</dbReference>
<accession>T0KTW9</accession>
<dbReference type="Proteomes" id="UP000015520">
    <property type="component" value="Unassembled WGS sequence"/>
</dbReference>
<dbReference type="GO" id="GO:0008901">
    <property type="term" value="F:ferredoxin hydrogenase activity"/>
    <property type="evidence" value="ECO:0007669"/>
    <property type="project" value="InterPro"/>
</dbReference>
<feature type="binding site" evidence="8">
    <location>
        <position position="43"/>
    </location>
    <ligand>
        <name>Mg(2+)</name>
        <dbReference type="ChEBI" id="CHEBI:18420"/>
    </ligand>
</feature>
<keyword evidence="8" id="KW-0408">Iron</keyword>
<dbReference type="PROSITE" id="PS00507">
    <property type="entry name" value="NI_HGENASE_L_1"/>
    <property type="match status" value="1"/>
</dbReference>
<dbReference type="Gene3D" id="1.10.645.10">
    <property type="entry name" value="Cytochrome-c3 Hydrogenase, chain B"/>
    <property type="match status" value="1"/>
</dbReference>
<evidence type="ECO:0000313" key="10">
    <source>
        <dbReference type="Proteomes" id="UP000015520"/>
    </source>
</evidence>
<feature type="binding site" evidence="8">
    <location>
        <position position="511"/>
    </location>
    <ligand>
        <name>Ni(2+)</name>
        <dbReference type="ChEBI" id="CHEBI:49786"/>
    </ligand>
</feature>
<feature type="binding site" evidence="8">
    <location>
        <position position="65"/>
    </location>
    <ligand>
        <name>Ni(2+)</name>
        <dbReference type="ChEBI" id="CHEBI:49786"/>
    </ligand>
</feature>
<dbReference type="PANTHER" id="PTHR42958:SF2">
    <property type="entry name" value="UPTAKE HYDROGENASE LARGE SUBUNIT"/>
    <property type="match status" value="1"/>
</dbReference>
<feature type="binding site" evidence="8">
    <location>
        <position position="65"/>
    </location>
    <ligand>
        <name>Fe cation</name>
        <dbReference type="ChEBI" id="CHEBI:24875"/>
    </ligand>
</feature>
<feature type="binding site" evidence="8">
    <location>
        <position position="62"/>
    </location>
    <ligand>
        <name>Mg(2+)</name>
        <dbReference type="ChEBI" id="CHEBI:18420"/>
    </ligand>
</feature>
<evidence type="ECO:0000313" key="9">
    <source>
        <dbReference type="EMBL" id="EQB40454.1"/>
    </source>
</evidence>
<dbReference type="eggNOG" id="COG0374">
    <property type="taxonomic scope" value="Bacteria"/>
</dbReference>
<evidence type="ECO:0000256" key="5">
    <source>
        <dbReference type="ARBA" id="ARBA00022596"/>
    </source>
</evidence>
<feature type="binding site" evidence="8">
    <location>
        <position position="514"/>
    </location>
    <ligand>
        <name>Fe cation</name>
        <dbReference type="ChEBI" id="CHEBI:24875"/>
    </ligand>
</feature>
<dbReference type="AlphaFoldDB" id="T0KTW9"/>
<comment type="subunit">
    <text evidence="4">Heterodimer of a large and a small subunit.</text>
</comment>
<keyword evidence="5 8" id="KW-0533">Nickel</keyword>
<protein>
    <submittedName>
        <fullName evidence="9">Uncharacterized protein</fullName>
    </submittedName>
</protein>
<feature type="binding site" evidence="8">
    <location>
        <position position="463"/>
    </location>
    <ligand>
        <name>Mg(2+)</name>
        <dbReference type="ChEBI" id="CHEBI:18420"/>
    </ligand>
</feature>
<gene>
    <name evidence="9" type="ORF">M947_01260</name>
</gene>
<evidence type="ECO:0000256" key="7">
    <source>
        <dbReference type="ARBA" id="ARBA00023002"/>
    </source>
</evidence>
<dbReference type="FunFam" id="1.10.645.10:FF:000002">
    <property type="entry name" value="Hydrogenase 2 large subunit"/>
    <property type="match status" value="1"/>
</dbReference>
<organism evidence="9 10">
    <name type="scientific">Sulfurimonas hongkongensis</name>
    <dbReference type="NCBI Taxonomy" id="1172190"/>
    <lineage>
        <taxon>Bacteria</taxon>
        <taxon>Pseudomonadati</taxon>
        <taxon>Campylobacterota</taxon>
        <taxon>Epsilonproteobacteria</taxon>
        <taxon>Campylobacterales</taxon>
        <taxon>Sulfurimonadaceae</taxon>
        <taxon>Sulfurimonas</taxon>
    </lineage>
</organism>
<reference evidence="9 10" key="1">
    <citation type="submission" date="2013-07" db="EMBL/GenBank/DDBJ databases">
        <title>Sulfurimonas hongkongensis AST-10 Genome Sequencing.</title>
        <authorList>
            <person name="Cai L."/>
            <person name="Zhang T."/>
        </authorList>
    </citation>
    <scope>NUCLEOTIDE SEQUENCE [LARGE SCALE GENOMIC DNA]</scope>
    <source>
        <strain evidence="9 10">AST-10</strain>
    </source>
</reference>
<comment type="similarity">
    <text evidence="3">Belongs to the [NiFe]/[NiFeSe] hydrogenase large subunit family.</text>
</comment>
<keyword evidence="10" id="KW-1185">Reference proteome</keyword>
<dbReference type="PANTHER" id="PTHR42958">
    <property type="entry name" value="HYDROGENASE-2 LARGE CHAIN"/>
    <property type="match status" value="1"/>
</dbReference>
<dbReference type="InterPro" id="IPR018194">
    <property type="entry name" value="Ni-dep_hyd_lsu_Ni_BS"/>
</dbReference>
<dbReference type="STRING" id="1172190.M947_01260"/>
<dbReference type="OrthoDB" id="9761717at2"/>
<name>T0KTW9_9BACT</name>
<dbReference type="RefSeq" id="WP_021286533.1">
    <property type="nucleotide sequence ID" value="NZ_AUPZ01000002.1"/>
</dbReference>
<dbReference type="InterPro" id="IPR050867">
    <property type="entry name" value="NiFe/NiFeSe_hydrgnase_LSU"/>
</dbReference>
<evidence type="ECO:0000256" key="6">
    <source>
        <dbReference type="ARBA" id="ARBA00022723"/>
    </source>
</evidence>
<keyword evidence="6 8" id="KW-0479">Metal-binding</keyword>
<dbReference type="GO" id="GO:0030313">
    <property type="term" value="C:cell envelope"/>
    <property type="evidence" value="ECO:0007669"/>
    <property type="project" value="UniProtKB-SubCell"/>
</dbReference>
<proteinExistence type="inferred from homology"/>
<evidence type="ECO:0000256" key="4">
    <source>
        <dbReference type="ARBA" id="ARBA00011771"/>
    </source>
</evidence>
<dbReference type="InterPro" id="IPR001501">
    <property type="entry name" value="Ni-dep_hyd_lsu"/>
</dbReference>
<dbReference type="PATRIC" id="fig|1172190.3.peg.240"/>
<evidence type="ECO:0000256" key="3">
    <source>
        <dbReference type="ARBA" id="ARBA00009292"/>
    </source>
</evidence>
<sequence length="517" mass="57797">MSERKITIDPLTRIEGHLKFETIIKDGVVTDAKCSAEMYRGIEKALIGYDARVAQQVTQRVCGVCPYAHAEAASLALEDAMGIKPNHNGQLLRNMIVGAYQLQDHLLHFYILSALDFIDITAVLKYEGDDDSILSVKKWVQNELKSNKIFPAAPFLPRYEAMYAKGNNTNFTAIKNYLEAIRVMADLTKAVAIFGAKAPHPVTLEAGGVTTIPTIGKLAKYRSLIISARKFIKDNYLNDIIAVAKEFPEYFKIGAGYGDYLSFEYLPDENGENHLFVGGSTIDGKYEELDLKNIFEDHKYSYYKSKPDSNVRPLDSTILTPIDYEEFKEEQKKEGGKYSWSRAPRYKGKIMEVGPVARVINTYKSGKNKKLNTLVDSINKKLGLTFKEYNSVLGRHLCRAIMAATIIDKILEDTDKVIPDELAFVERDVPKNAVGFGLTEATRGALAHWIETDEKGLIKNYDMIVPTTWNISPKDASGALGAVEKMLMDTKIKDPDNPIELARIVRSTDPCLACSVH</sequence>
<evidence type="ECO:0000256" key="1">
    <source>
        <dbReference type="ARBA" id="ARBA00001967"/>
    </source>
</evidence>
<keyword evidence="7" id="KW-0560">Oxidoreductase</keyword>